<dbReference type="AlphaFoldDB" id="A0A402A5W0"/>
<protein>
    <submittedName>
        <fullName evidence="1">Uncharacterized protein</fullName>
    </submittedName>
</protein>
<keyword evidence="2" id="KW-1185">Reference proteome</keyword>
<name>A0A402A5W0_9CHLR</name>
<dbReference type="Proteomes" id="UP000287352">
    <property type="component" value="Unassembled WGS sequence"/>
</dbReference>
<reference evidence="2" key="1">
    <citation type="submission" date="2018-12" db="EMBL/GenBank/DDBJ databases">
        <title>Tengunoibacter tsumagoiensis gen. nov., sp. nov., Dictyobacter kobayashii sp. nov., D. alpinus sp. nov., and D. joshuensis sp. nov. and description of Dictyobacteraceae fam. nov. within the order Ktedonobacterales isolated from Tengu-no-mugimeshi.</title>
        <authorList>
            <person name="Wang C.M."/>
            <person name="Zheng Y."/>
            <person name="Sakai Y."/>
            <person name="Toyoda A."/>
            <person name="Minakuchi Y."/>
            <person name="Abe K."/>
            <person name="Yokota A."/>
            <person name="Yabe S."/>
        </authorList>
    </citation>
    <scope>NUCLEOTIDE SEQUENCE [LARGE SCALE GENOMIC DNA]</scope>
    <source>
        <strain evidence="2">Uno3</strain>
    </source>
</reference>
<gene>
    <name evidence="1" type="ORF">KTT_43280</name>
</gene>
<dbReference type="EMBL" id="BIFR01000002">
    <property type="protein sequence ID" value="GCE14469.1"/>
    <property type="molecule type" value="Genomic_DNA"/>
</dbReference>
<evidence type="ECO:0000313" key="2">
    <source>
        <dbReference type="Proteomes" id="UP000287352"/>
    </source>
</evidence>
<proteinExistence type="predicted"/>
<accession>A0A402A5W0</accession>
<evidence type="ECO:0000313" key="1">
    <source>
        <dbReference type="EMBL" id="GCE14469.1"/>
    </source>
</evidence>
<dbReference type="RefSeq" id="WP_126582042.1">
    <property type="nucleotide sequence ID" value="NZ_BIFR01000002.1"/>
</dbReference>
<organism evidence="1 2">
    <name type="scientific">Tengunoibacter tsumagoiensis</name>
    <dbReference type="NCBI Taxonomy" id="2014871"/>
    <lineage>
        <taxon>Bacteria</taxon>
        <taxon>Bacillati</taxon>
        <taxon>Chloroflexota</taxon>
        <taxon>Ktedonobacteria</taxon>
        <taxon>Ktedonobacterales</taxon>
        <taxon>Dictyobacteraceae</taxon>
        <taxon>Tengunoibacter</taxon>
    </lineage>
</organism>
<comment type="caution">
    <text evidence="1">The sequence shown here is derived from an EMBL/GenBank/DDBJ whole genome shotgun (WGS) entry which is preliminary data.</text>
</comment>
<sequence>MRWEYCHLRDMGNDEIVYVLYRTHNPKVKRITEHDNQTWQTLIAALGELGWEAINIALDAEGYRTWFFKRPIQPDNNYLTI</sequence>